<keyword evidence="1" id="KW-0614">Plasmid</keyword>
<reference evidence="1" key="1">
    <citation type="submission" date="2022-04" db="EMBL/GenBank/DDBJ databases">
        <title>Sequencing and genomic assembly of Halococcus dombrowskii.</title>
        <authorList>
            <person name="Lim S.W."/>
            <person name="MacLea K.S."/>
        </authorList>
    </citation>
    <scope>NUCLEOTIDE SEQUENCE</scope>
    <source>
        <strain evidence="1">H4</strain>
        <plasmid evidence="1">unnamed1</plasmid>
    </source>
</reference>
<dbReference type="PANTHER" id="PTHR34614">
    <property type="match status" value="1"/>
</dbReference>
<accession>A0AAX3AT32</accession>
<dbReference type="Proteomes" id="UP000830542">
    <property type="component" value="Plasmid unnamed1"/>
</dbReference>
<organism evidence="1 2">
    <name type="scientific">Halococcus dombrowskii</name>
    <dbReference type="NCBI Taxonomy" id="179637"/>
    <lineage>
        <taxon>Archaea</taxon>
        <taxon>Methanobacteriati</taxon>
        <taxon>Methanobacteriota</taxon>
        <taxon>Stenosarchaea group</taxon>
        <taxon>Halobacteria</taxon>
        <taxon>Halobacteriales</taxon>
        <taxon>Halococcaceae</taxon>
        <taxon>Halococcus</taxon>
    </lineage>
</organism>
<dbReference type="KEGG" id="hdo:MUK72_15920"/>
<geneLocation type="plasmid" evidence="1 2">
    <name>unnamed1</name>
</geneLocation>
<sequence length="226" mass="25820">MADRSFACEPDAQEAWETWLDNHDDSCFEFEAEVVETEQKSRDKPGRPPKDWGPYETVYKIAASVQRDAAAIAHRKKRASCFVVVTSLEDSEEWAGEDVLQEYKEQQAVERRFRVVKDPKRVGPVFLDRPDRVEALGYVMLMALLVYSLIERRARVALQGADEPMDLAGGPTSFRPTGRRVLERFENMLVSRVDGKREIPDNVDVPKRVLELLDLDVTAYGIESEE</sequence>
<dbReference type="InterPro" id="IPR047654">
    <property type="entry name" value="IS1634_transpos"/>
</dbReference>
<gene>
    <name evidence="1" type="ORF">MUK72_15920</name>
</gene>
<dbReference type="PANTHER" id="PTHR34614:SF2">
    <property type="entry name" value="TRANSPOSASE IS4-LIKE DOMAIN-CONTAINING PROTEIN"/>
    <property type="match status" value="1"/>
</dbReference>
<dbReference type="EMBL" id="CP095006">
    <property type="protein sequence ID" value="UOO96898.1"/>
    <property type="molecule type" value="Genomic_DNA"/>
</dbReference>
<name>A0AAX3AT32_HALDO</name>
<evidence type="ECO:0000313" key="1">
    <source>
        <dbReference type="EMBL" id="UOO96898.1"/>
    </source>
</evidence>
<evidence type="ECO:0000313" key="2">
    <source>
        <dbReference type="Proteomes" id="UP000830542"/>
    </source>
</evidence>
<dbReference type="NCBIfam" id="NF033559">
    <property type="entry name" value="transpos_IS1634"/>
    <property type="match status" value="1"/>
</dbReference>
<keyword evidence="2" id="KW-1185">Reference proteome</keyword>
<dbReference type="AlphaFoldDB" id="A0AAX3AT32"/>
<proteinExistence type="predicted"/>
<protein>
    <submittedName>
        <fullName evidence="1">IS1634 family transposase</fullName>
    </submittedName>
</protein>